<feature type="signal peptide" evidence="8">
    <location>
        <begin position="1"/>
        <end position="25"/>
    </location>
</feature>
<evidence type="ECO:0000256" key="8">
    <source>
        <dbReference type="SAM" id="SignalP"/>
    </source>
</evidence>
<dbReference type="PANTHER" id="PTHR30026:SF22">
    <property type="entry name" value="OUTER MEMBRANE EFFLUX PROTEIN"/>
    <property type="match status" value="1"/>
</dbReference>
<dbReference type="GO" id="GO:0015288">
    <property type="term" value="F:porin activity"/>
    <property type="evidence" value="ECO:0007669"/>
    <property type="project" value="TreeGrafter"/>
</dbReference>
<gene>
    <name evidence="9" type="ORF">GBB84_04800</name>
</gene>
<dbReference type="PANTHER" id="PTHR30026">
    <property type="entry name" value="OUTER MEMBRANE PROTEIN TOLC"/>
    <property type="match status" value="1"/>
</dbReference>
<keyword evidence="8" id="KW-0732">Signal</keyword>
<dbReference type="EMBL" id="WHIY01000002">
    <property type="protein sequence ID" value="MPQ50232.1"/>
    <property type="molecule type" value="Genomic_DNA"/>
</dbReference>
<accession>A0A6L5E417</accession>
<keyword evidence="7" id="KW-0998">Cell outer membrane</keyword>
<dbReference type="GO" id="GO:0015562">
    <property type="term" value="F:efflux transmembrane transporter activity"/>
    <property type="evidence" value="ECO:0007669"/>
    <property type="project" value="InterPro"/>
</dbReference>
<dbReference type="Gene3D" id="1.20.1600.10">
    <property type="entry name" value="Outer membrane efflux proteins (OEP)"/>
    <property type="match status" value="1"/>
</dbReference>
<keyword evidence="3" id="KW-0813">Transport</keyword>
<evidence type="ECO:0000256" key="3">
    <source>
        <dbReference type="ARBA" id="ARBA00022448"/>
    </source>
</evidence>
<name>A0A6L5E417_9ENTR</name>
<protein>
    <submittedName>
        <fullName evidence="9">TolC family outer membrane protein</fullName>
    </submittedName>
</protein>
<dbReference type="NCBIfam" id="TIGR01844">
    <property type="entry name" value="type_I_sec_TolC"/>
    <property type="match status" value="1"/>
</dbReference>
<evidence type="ECO:0000256" key="7">
    <source>
        <dbReference type="ARBA" id="ARBA00023237"/>
    </source>
</evidence>
<dbReference type="GO" id="GO:1990281">
    <property type="term" value="C:efflux pump complex"/>
    <property type="evidence" value="ECO:0007669"/>
    <property type="project" value="TreeGrafter"/>
</dbReference>
<feature type="chain" id="PRO_5026711352" evidence="8">
    <location>
        <begin position="26"/>
        <end position="437"/>
    </location>
</feature>
<proteinExistence type="inferred from homology"/>
<dbReference type="SUPFAM" id="SSF56954">
    <property type="entry name" value="Outer membrane efflux proteins (OEP)"/>
    <property type="match status" value="1"/>
</dbReference>
<organism evidence="9 10">
    <name type="scientific">Citrobacter telavivensis</name>
    <dbReference type="NCBI Taxonomy" id="2653932"/>
    <lineage>
        <taxon>Bacteria</taxon>
        <taxon>Pseudomonadati</taxon>
        <taxon>Pseudomonadota</taxon>
        <taxon>Gammaproteobacteria</taxon>
        <taxon>Enterobacterales</taxon>
        <taxon>Enterobacteriaceae</taxon>
        <taxon>Citrobacter</taxon>
    </lineage>
</organism>
<reference evidence="9 10" key="1">
    <citation type="submission" date="2019-10" db="EMBL/GenBank/DDBJ databases">
        <title>Characterization of a new Citrobacter species.</title>
        <authorList>
            <person name="Goncalves Ribeiro T."/>
            <person name="Izdebski R."/>
            <person name="Urbanowicz P."/>
            <person name="Carmeli Y."/>
            <person name="Gniadkowski M."/>
            <person name="Peixe L."/>
        </authorList>
    </citation>
    <scope>NUCLEOTIDE SEQUENCE [LARGE SCALE GENOMIC DNA]</scope>
    <source>
        <strain evidence="9 10">NMI7905_11</strain>
    </source>
</reference>
<keyword evidence="10" id="KW-1185">Reference proteome</keyword>
<sequence>MSTRIVFSWVTLALSLWVATTPCFAALANVEETNLKESILFAFDRDPSVSSQAAQMGIGQAMTDEAKSGWMPQIGLTASTGQNKTTDSSGSLNNSAAWGISVTQLVYDFGKTNSAIAQSEAQYESYRYQLMSTLSDVASKAALGYVEVKRYSALVDAARENIVALEKIQHLAQLRASAGLSSTSDDLQTQTRIAGMRATLEQYSAALQKAKAVLAVQTGVSANRYARLPENLEVKQVTVENIDYAKIPSVLAARAMVTSAQHGVERAKAQHMPTVSLKAGRTRYESDNRGYWDDQIQLSVDAPLYQGGAVSARVDQAEGAKAMAASEVDQVRYEILQKASAAMADWKGARGREDAGKFQLVNAEQTRRVYKHEYTLSKKSINDLLSVEQDVWQAESSRINAEFDGWNAAISYATAIDNLLPLIGIEKQASKKLPDLQ</sequence>
<evidence type="ECO:0000256" key="1">
    <source>
        <dbReference type="ARBA" id="ARBA00004442"/>
    </source>
</evidence>
<comment type="subcellular location">
    <subcellularLocation>
        <location evidence="1">Cell outer membrane</location>
    </subcellularLocation>
</comment>
<dbReference type="AlphaFoldDB" id="A0A6L5E417"/>
<dbReference type="InterPro" id="IPR051906">
    <property type="entry name" value="TolC-like"/>
</dbReference>
<evidence type="ECO:0000256" key="6">
    <source>
        <dbReference type="ARBA" id="ARBA00023136"/>
    </source>
</evidence>
<keyword evidence="4" id="KW-1134">Transmembrane beta strand</keyword>
<keyword evidence="6" id="KW-0472">Membrane</keyword>
<evidence type="ECO:0000313" key="10">
    <source>
        <dbReference type="Proteomes" id="UP000475079"/>
    </source>
</evidence>
<dbReference type="Pfam" id="PF02321">
    <property type="entry name" value="OEP"/>
    <property type="match status" value="2"/>
</dbReference>
<dbReference type="Proteomes" id="UP000475079">
    <property type="component" value="Unassembled WGS sequence"/>
</dbReference>
<comment type="similarity">
    <text evidence="2">Belongs to the outer membrane factor (OMF) (TC 1.B.17) family.</text>
</comment>
<evidence type="ECO:0000256" key="5">
    <source>
        <dbReference type="ARBA" id="ARBA00022692"/>
    </source>
</evidence>
<comment type="caution">
    <text evidence="9">The sequence shown here is derived from an EMBL/GenBank/DDBJ whole genome shotgun (WGS) entry which is preliminary data.</text>
</comment>
<dbReference type="GO" id="GO:0009279">
    <property type="term" value="C:cell outer membrane"/>
    <property type="evidence" value="ECO:0007669"/>
    <property type="project" value="UniProtKB-SubCell"/>
</dbReference>
<evidence type="ECO:0000256" key="4">
    <source>
        <dbReference type="ARBA" id="ARBA00022452"/>
    </source>
</evidence>
<dbReference type="RefSeq" id="WP_152401948.1">
    <property type="nucleotide sequence ID" value="NZ_WHIY01000002.1"/>
</dbReference>
<evidence type="ECO:0000256" key="2">
    <source>
        <dbReference type="ARBA" id="ARBA00007613"/>
    </source>
</evidence>
<dbReference type="InterPro" id="IPR010130">
    <property type="entry name" value="T1SS_OMP_TolC"/>
</dbReference>
<dbReference type="InterPro" id="IPR003423">
    <property type="entry name" value="OMP_efflux"/>
</dbReference>
<keyword evidence="5" id="KW-0812">Transmembrane</keyword>
<evidence type="ECO:0000313" key="9">
    <source>
        <dbReference type="EMBL" id="MPQ50232.1"/>
    </source>
</evidence>